<evidence type="ECO:0000313" key="5">
    <source>
        <dbReference type="EMBL" id="KAF2707951.1"/>
    </source>
</evidence>
<name>A0A6G1K675_9PLEO</name>
<dbReference type="OrthoDB" id="4657524at2759"/>
<dbReference type="Proteomes" id="UP000799428">
    <property type="component" value="Unassembled WGS sequence"/>
</dbReference>
<feature type="chain" id="PRO_5026031241" evidence="2">
    <location>
        <begin position="19"/>
        <end position="397"/>
    </location>
</feature>
<keyword evidence="2" id="KW-0732">Signal</keyword>
<feature type="region of interest" description="Disordered" evidence="1">
    <location>
        <begin position="168"/>
        <end position="189"/>
    </location>
</feature>
<dbReference type="Pfam" id="PF09792">
    <property type="entry name" value="But2"/>
    <property type="match status" value="1"/>
</dbReference>
<evidence type="ECO:0000313" key="6">
    <source>
        <dbReference type="Proteomes" id="UP000799428"/>
    </source>
</evidence>
<dbReference type="PANTHER" id="PTHR39613:SF1">
    <property type="entry name" value="ANCHORED CELL WALL PROTEIN, PUTATIVE (AFU_ORTHOLOGUE AFUA_4G08960)-RELATED"/>
    <property type="match status" value="1"/>
</dbReference>
<dbReference type="AlphaFoldDB" id="A0A6G1K675"/>
<gene>
    <name evidence="5" type="ORF">K504DRAFT_436085</name>
</gene>
<evidence type="ECO:0000259" key="4">
    <source>
        <dbReference type="Pfam" id="PF22799"/>
    </source>
</evidence>
<evidence type="ECO:0000256" key="1">
    <source>
        <dbReference type="SAM" id="MobiDB-lite"/>
    </source>
</evidence>
<feature type="signal peptide" evidence="2">
    <location>
        <begin position="1"/>
        <end position="18"/>
    </location>
</feature>
<dbReference type="InterPro" id="IPR018620">
    <property type="entry name" value="Ubiquitin3-bd_protein_But2_C"/>
</dbReference>
<dbReference type="InterPro" id="IPR054508">
    <property type="entry name" value="PIR1-like_C"/>
</dbReference>
<dbReference type="PANTHER" id="PTHR39613">
    <property type="entry name" value="ANCHORED CELL WALL PROTEIN, PUTATIVE (AFU_ORTHOLOGUE AFUA_4G08960)-RELATED"/>
    <property type="match status" value="1"/>
</dbReference>
<reference evidence="5" key="1">
    <citation type="journal article" date="2020" name="Stud. Mycol.">
        <title>101 Dothideomycetes genomes: a test case for predicting lifestyles and emergence of pathogens.</title>
        <authorList>
            <person name="Haridas S."/>
            <person name="Albert R."/>
            <person name="Binder M."/>
            <person name="Bloem J."/>
            <person name="Labutti K."/>
            <person name="Salamov A."/>
            <person name="Andreopoulos B."/>
            <person name="Baker S."/>
            <person name="Barry K."/>
            <person name="Bills G."/>
            <person name="Bluhm B."/>
            <person name="Cannon C."/>
            <person name="Castanera R."/>
            <person name="Culley D."/>
            <person name="Daum C."/>
            <person name="Ezra D."/>
            <person name="Gonzalez J."/>
            <person name="Henrissat B."/>
            <person name="Kuo A."/>
            <person name="Liang C."/>
            <person name="Lipzen A."/>
            <person name="Lutzoni F."/>
            <person name="Magnuson J."/>
            <person name="Mondo S."/>
            <person name="Nolan M."/>
            <person name="Ohm R."/>
            <person name="Pangilinan J."/>
            <person name="Park H.-J."/>
            <person name="Ramirez L."/>
            <person name="Alfaro M."/>
            <person name="Sun H."/>
            <person name="Tritt A."/>
            <person name="Yoshinaga Y."/>
            <person name="Zwiers L.-H."/>
            <person name="Turgeon B."/>
            <person name="Goodwin S."/>
            <person name="Spatafora J."/>
            <person name="Crous P."/>
            <person name="Grigoriev I."/>
        </authorList>
    </citation>
    <scope>NUCLEOTIDE SEQUENCE</scope>
    <source>
        <strain evidence="5">CBS 279.74</strain>
    </source>
</reference>
<accession>A0A6G1K675</accession>
<dbReference type="Pfam" id="PF22799">
    <property type="entry name" value="PIR1-like_C"/>
    <property type="match status" value="1"/>
</dbReference>
<feature type="region of interest" description="Disordered" evidence="1">
    <location>
        <begin position="208"/>
        <end position="232"/>
    </location>
</feature>
<evidence type="ECO:0000259" key="3">
    <source>
        <dbReference type="Pfam" id="PF09792"/>
    </source>
</evidence>
<feature type="domain" description="Cell wall mannoprotein PIR1-like C-terminal" evidence="4">
    <location>
        <begin position="78"/>
        <end position="152"/>
    </location>
</feature>
<keyword evidence="6" id="KW-1185">Reference proteome</keyword>
<feature type="compositionally biased region" description="Low complexity" evidence="1">
    <location>
        <begin position="175"/>
        <end position="189"/>
    </location>
</feature>
<proteinExistence type="predicted"/>
<organism evidence="5 6">
    <name type="scientific">Pleomassaria siparia CBS 279.74</name>
    <dbReference type="NCBI Taxonomy" id="1314801"/>
    <lineage>
        <taxon>Eukaryota</taxon>
        <taxon>Fungi</taxon>
        <taxon>Dikarya</taxon>
        <taxon>Ascomycota</taxon>
        <taxon>Pezizomycotina</taxon>
        <taxon>Dothideomycetes</taxon>
        <taxon>Pleosporomycetidae</taxon>
        <taxon>Pleosporales</taxon>
        <taxon>Pleomassariaceae</taxon>
        <taxon>Pleomassaria</taxon>
    </lineage>
</organism>
<sequence>MKSTIIVTLALGAAGVSGLIAHDSAFPSPLSDGTCSFTLVANGPGSARGPVGQLDDGQNRIGGGHGTSLYYLHKKTGGGVVDSKGRGCILTPFPTQWQCDAGVGPHNEFNIGCDGSFTYRNSPHFYACPVNDQGEWNVYLDTIPNQNKCVPITLKAISKCPCAPVSTTLPPTPSKPSSTPSKSSYKPSTTIYKSHRPVYSTTGNATYISQKAQPTPPPNCTNDNSNEKGKDHCGKPSLGCSADLDGRYEFPHLIVPIDRAHRDVKFGNQFNGTITPDVCTAFNFDVHPDLAGKTCSLIFLLPHHEDLETSAYLFDGDGTFTFNRLAKPVDHHTSWNTRGKGKHLSTQTIIPGDKTVAWSGPCEAGKTVSYEMCSSDTYLQYFQDWNPSPIGMYLRQC</sequence>
<feature type="domain" description="Ubiquitin 3 binding protein But2 C-terminal" evidence="3">
    <location>
        <begin position="249"/>
        <end position="387"/>
    </location>
</feature>
<protein>
    <submittedName>
        <fullName evidence="5">Uncharacterized protein</fullName>
    </submittedName>
</protein>
<dbReference type="EMBL" id="MU005773">
    <property type="protein sequence ID" value="KAF2707951.1"/>
    <property type="molecule type" value="Genomic_DNA"/>
</dbReference>
<evidence type="ECO:0000256" key="2">
    <source>
        <dbReference type="SAM" id="SignalP"/>
    </source>
</evidence>